<dbReference type="RefSeq" id="XP_038786070.1">
    <property type="nucleotide sequence ID" value="XM_038931573.1"/>
</dbReference>
<dbReference type="Proteomes" id="UP000596902">
    <property type="component" value="Unassembled WGS sequence"/>
</dbReference>
<organism evidence="1 2">
    <name type="scientific">Alternaria burnsii</name>
    <dbReference type="NCBI Taxonomy" id="1187904"/>
    <lineage>
        <taxon>Eukaryota</taxon>
        <taxon>Fungi</taxon>
        <taxon>Dikarya</taxon>
        <taxon>Ascomycota</taxon>
        <taxon>Pezizomycotina</taxon>
        <taxon>Dothideomycetes</taxon>
        <taxon>Pleosporomycetidae</taxon>
        <taxon>Pleosporales</taxon>
        <taxon>Pleosporineae</taxon>
        <taxon>Pleosporaceae</taxon>
        <taxon>Alternaria</taxon>
        <taxon>Alternaria sect. Alternaria</taxon>
    </lineage>
</organism>
<dbReference type="GeneID" id="62204751"/>
<dbReference type="EMBL" id="JAAABM010000008">
    <property type="protein sequence ID" value="KAF7675807.1"/>
    <property type="molecule type" value="Genomic_DNA"/>
</dbReference>
<name>A0A8H7EDJ7_9PLEO</name>
<evidence type="ECO:0000313" key="2">
    <source>
        <dbReference type="Proteomes" id="UP000596902"/>
    </source>
</evidence>
<dbReference type="AlphaFoldDB" id="A0A8H7EDJ7"/>
<accession>A0A8H7EDJ7</accession>
<gene>
    <name evidence="1" type="ORF">GT037_006526</name>
</gene>
<sequence length="288" mass="33441">MTSTLQLSNPSVPDPGGACFYLDLPRELRDIIHSYALTYMFGLISAPNELCLSTFKRRGPDPRDDSCWWKDPAPWVPKLEPCLQHERPPSQEIERVTMLGDPNPLRLVCHQTRAETHGLLLDLNNIRFIYRHEHCNYYNLYGDEFSREIDTNELFRLFYHQCSATDKNRLRRITIERTCDAIVQTPEAHNILAGYMRDYAHYKNISFLIRFRLVHDNPWEFHGKMTQVFSLVLKGPQISRFAAASLKKGLDISQEVQRRLLHLSGSATVPHNVHFLIQEESSEHVVKA</sequence>
<proteinExistence type="predicted"/>
<reference evidence="1" key="1">
    <citation type="submission" date="2020-01" db="EMBL/GenBank/DDBJ databases">
        <authorList>
            <person name="Feng Z.H.Z."/>
        </authorList>
    </citation>
    <scope>NUCLEOTIDE SEQUENCE</scope>
    <source>
        <strain evidence="1">CBS107.38</strain>
    </source>
</reference>
<comment type="caution">
    <text evidence="1">The sequence shown here is derived from an EMBL/GenBank/DDBJ whole genome shotgun (WGS) entry which is preliminary data.</text>
</comment>
<reference evidence="1" key="2">
    <citation type="submission" date="2020-08" db="EMBL/GenBank/DDBJ databases">
        <title>Draft Genome Sequence of Cumin Blight Pathogen Alternaria burnsii.</title>
        <authorList>
            <person name="Feng Z."/>
        </authorList>
    </citation>
    <scope>NUCLEOTIDE SEQUENCE</scope>
    <source>
        <strain evidence="1">CBS107.38</strain>
    </source>
</reference>
<evidence type="ECO:0000313" key="1">
    <source>
        <dbReference type="EMBL" id="KAF7675807.1"/>
    </source>
</evidence>
<keyword evidence="2" id="KW-1185">Reference proteome</keyword>
<protein>
    <submittedName>
        <fullName evidence="1">Uncharacterized protein</fullName>
    </submittedName>
</protein>